<evidence type="ECO:0000259" key="7">
    <source>
        <dbReference type="PROSITE" id="PS51379"/>
    </source>
</evidence>
<organism evidence="8 9">
    <name type="scientific">Desmospora profundinema</name>
    <dbReference type="NCBI Taxonomy" id="1571184"/>
    <lineage>
        <taxon>Bacteria</taxon>
        <taxon>Bacillati</taxon>
        <taxon>Bacillota</taxon>
        <taxon>Bacilli</taxon>
        <taxon>Bacillales</taxon>
        <taxon>Thermoactinomycetaceae</taxon>
        <taxon>Desmospora</taxon>
    </lineage>
</organism>
<evidence type="ECO:0000256" key="6">
    <source>
        <dbReference type="PIRNR" id="PIRNR000139"/>
    </source>
</evidence>
<dbReference type="PROSITE" id="PS51379">
    <property type="entry name" value="4FE4S_FER_2"/>
    <property type="match status" value="2"/>
</dbReference>
<name>A0ABU1INC2_9BACL</name>
<dbReference type="SUPFAM" id="SSF46548">
    <property type="entry name" value="alpha-helical ferredoxin"/>
    <property type="match status" value="1"/>
</dbReference>
<evidence type="ECO:0000313" key="9">
    <source>
        <dbReference type="Proteomes" id="UP001185012"/>
    </source>
</evidence>
<keyword evidence="5 6" id="KW-0411">Iron-sulfur</keyword>
<dbReference type="Pfam" id="PF02754">
    <property type="entry name" value="CCG"/>
    <property type="match status" value="2"/>
</dbReference>
<dbReference type="InterPro" id="IPR017896">
    <property type="entry name" value="4Fe4S_Fe-S-bd"/>
</dbReference>
<evidence type="ECO:0000313" key="8">
    <source>
        <dbReference type="EMBL" id="MDR6226273.1"/>
    </source>
</evidence>
<feature type="domain" description="4Fe-4S ferredoxin-type" evidence="7">
    <location>
        <begin position="80"/>
        <end position="104"/>
    </location>
</feature>
<keyword evidence="9" id="KW-1185">Reference proteome</keyword>
<keyword evidence="4 6" id="KW-0408">Iron</keyword>
<comment type="catalytic activity">
    <reaction evidence="6">
        <text>glycolate + A = glyoxylate + AH2</text>
        <dbReference type="Rhea" id="RHEA:21264"/>
        <dbReference type="ChEBI" id="CHEBI:13193"/>
        <dbReference type="ChEBI" id="CHEBI:17499"/>
        <dbReference type="ChEBI" id="CHEBI:29805"/>
        <dbReference type="ChEBI" id="CHEBI:36655"/>
        <dbReference type="EC" id="1.1.99.14"/>
    </reaction>
</comment>
<evidence type="ECO:0000256" key="1">
    <source>
        <dbReference type="ARBA" id="ARBA00022485"/>
    </source>
</evidence>
<keyword evidence="6" id="KW-0249">Electron transport</keyword>
<proteinExistence type="predicted"/>
<protein>
    <recommendedName>
        <fullName evidence="6">Glycolate oxidase iron-sulfur subunit</fullName>
        <ecNumber evidence="6">1.1.99.14</ecNumber>
    </recommendedName>
</protein>
<sequence>MVQPVPAKPKKTDPAVVTPWNNLGRQLAHTLDEDELTNCMRCGFCLPACPTYRETGLEAASPRGRIALMKAAVDGWMTPDESFRNQMNFCLGCRACETACPADVRFGRLLEQSRAAIAEHAPITRYEKTMRHLFFQGLFPHRSRLRLVGALLALYQKSGLRWLVHRTGLARLLPPHLRQMDRVLPTASMQGVVERIGTHVPAHGKKRGRVGLLRGCIMDVAFADTNVNTARLLSAAGYEVVIPRSQTCCGALHAHSGEERQAHRLAKENIRTFREAGVDWVASNAGGCGAQLVEYSHLLQNEPKLAEDARWFAAHTRDISQLLAEGNPLPLRSVPKRVTYQHSCHLKNGMKVSQEPESLIRSIPDLTYMPLNKGEHCCGSAGIYNLTHPETSMHILDEKMNDVKETTADILVTTNPGCLLQMKLGIERSGLASHMQAVHLVDLLTESMEKGDDPHNQKEK</sequence>
<keyword evidence="1 6" id="KW-0004">4Fe-4S</keyword>
<dbReference type="InterPro" id="IPR012257">
    <property type="entry name" value="Glc_ox_4Fe-4S"/>
</dbReference>
<dbReference type="RefSeq" id="WP_309865909.1">
    <property type="nucleotide sequence ID" value="NZ_JAVDQG010000004.1"/>
</dbReference>
<dbReference type="PIRSF" id="PIRSF000139">
    <property type="entry name" value="Glc_ox_4Fe-4S"/>
    <property type="match status" value="1"/>
</dbReference>
<evidence type="ECO:0000256" key="2">
    <source>
        <dbReference type="ARBA" id="ARBA00022723"/>
    </source>
</evidence>
<comment type="caution">
    <text evidence="8">The sequence shown here is derived from an EMBL/GenBank/DDBJ whole genome shotgun (WGS) entry which is preliminary data.</text>
</comment>
<dbReference type="EMBL" id="JAVDQG010000004">
    <property type="protein sequence ID" value="MDR6226273.1"/>
    <property type="molecule type" value="Genomic_DNA"/>
</dbReference>
<evidence type="ECO:0000256" key="4">
    <source>
        <dbReference type="ARBA" id="ARBA00023004"/>
    </source>
</evidence>
<keyword evidence="6" id="KW-0813">Transport</keyword>
<dbReference type="PANTHER" id="PTHR32479:SF17">
    <property type="entry name" value="GLYCOLATE OXIDASE IRON-SULFUR SUBUNIT"/>
    <property type="match status" value="1"/>
</dbReference>
<gene>
    <name evidence="8" type="ORF">JOE21_002279</name>
</gene>
<dbReference type="Proteomes" id="UP001185012">
    <property type="component" value="Unassembled WGS sequence"/>
</dbReference>
<comment type="catalytic activity">
    <reaction evidence="6">
        <text>(R)-lactate + A = pyruvate + AH2</text>
        <dbReference type="Rhea" id="RHEA:15089"/>
        <dbReference type="ChEBI" id="CHEBI:13193"/>
        <dbReference type="ChEBI" id="CHEBI:15361"/>
        <dbReference type="ChEBI" id="CHEBI:16004"/>
        <dbReference type="ChEBI" id="CHEBI:17499"/>
    </reaction>
</comment>
<dbReference type="EC" id="1.1.99.14" evidence="6"/>
<keyword evidence="3" id="KW-0677">Repeat</keyword>
<dbReference type="Pfam" id="PF13183">
    <property type="entry name" value="Fer4_8"/>
    <property type="match status" value="1"/>
</dbReference>
<dbReference type="InterPro" id="IPR004017">
    <property type="entry name" value="Cys_rich_dom"/>
</dbReference>
<keyword evidence="2 6" id="KW-0479">Metal-binding</keyword>
<dbReference type="Gene3D" id="1.10.1060.10">
    <property type="entry name" value="Alpha-helical ferredoxin"/>
    <property type="match status" value="1"/>
</dbReference>
<feature type="domain" description="4Fe-4S ferredoxin-type" evidence="7">
    <location>
        <begin position="27"/>
        <end position="60"/>
    </location>
</feature>
<comment type="cofactor">
    <cofactor evidence="6">
        <name>[4Fe-4S] cluster</name>
        <dbReference type="ChEBI" id="CHEBI:49883"/>
    </cofactor>
    <text evidence="6">Binds 2 [4Fe-4S] clusters.</text>
</comment>
<dbReference type="InterPro" id="IPR017900">
    <property type="entry name" value="4Fe4S_Fe_S_CS"/>
</dbReference>
<comment type="function">
    <text evidence="6">Component of a complex that catalyzes the oxidation of glycolate to glyoxylate.</text>
</comment>
<accession>A0ABU1INC2</accession>
<evidence type="ECO:0000256" key="5">
    <source>
        <dbReference type="ARBA" id="ARBA00023014"/>
    </source>
</evidence>
<dbReference type="PANTHER" id="PTHR32479">
    <property type="entry name" value="GLYCOLATE OXIDASE IRON-SULFUR SUBUNIT"/>
    <property type="match status" value="1"/>
</dbReference>
<reference evidence="8 9" key="1">
    <citation type="submission" date="2023-07" db="EMBL/GenBank/DDBJ databases">
        <title>Genomic Encyclopedia of Type Strains, Phase IV (KMG-IV): sequencing the most valuable type-strain genomes for metagenomic binning, comparative biology and taxonomic classification.</title>
        <authorList>
            <person name="Goeker M."/>
        </authorList>
    </citation>
    <scope>NUCLEOTIDE SEQUENCE [LARGE SCALE GENOMIC DNA]</scope>
    <source>
        <strain evidence="8 9">DSM 45903</strain>
    </source>
</reference>
<dbReference type="PROSITE" id="PS00198">
    <property type="entry name" value="4FE4S_FER_1"/>
    <property type="match status" value="1"/>
</dbReference>
<evidence type="ECO:0000256" key="3">
    <source>
        <dbReference type="ARBA" id="ARBA00022737"/>
    </source>
</evidence>
<dbReference type="InterPro" id="IPR009051">
    <property type="entry name" value="Helical_ferredxn"/>
</dbReference>